<keyword evidence="6" id="KW-1185">Reference proteome</keyword>
<gene>
    <name evidence="5" type="ORF">ETP43_08045</name>
</gene>
<dbReference type="OrthoDB" id="177750at2"/>
<feature type="compositionally biased region" description="Basic and acidic residues" evidence="3">
    <location>
        <begin position="55"/>
        <end position="79"/>
    </location>
</feature>
<evidence type="ECO:0008006" key="7">
    <source>
        <dbReference type="Google" id="ProtNLM"/>
    </source>
</evidence>
<comment type="caution">
    <text evidence="5">The sequence shown here is derived from an EMBL/GenBank/DDBJ whole genome shotgun (WGS) entry which is preliminary data.</text>
</comment>
<feature type="signal peptide" evidence="4">
    <location>
        <begin position="1"/>
        <end position="31"/>
    </location>
</feature>
<dbReference type="AlphaFoldDB" id="A0A4Q1RHL5"/>
<name>A0A4Q1RHL5_9FIRM</name>
<keyword evidence="4" id="KW-0732">Signal</keyword>
<dbReference type="Pfam" id="PF19085">
    <property type="entry name" value="Choline_bind_2"/>
    <property type="match status" value="1"/>
</dbReference>
<dbReference type="InterPro" id="IPR018337">
    <property type="entry name" value="Cell_wall/Cho-bd_repeat"/>
</dbReference>
<evidence type="ECO:0000313" key="6">
    <source>
        <dbReference type="Proteomes" id="UP000290106"/>
    </source>
</evidence>
<dbReference type="PROSITE" id="PS51170">
    <property type="entry name" value="CW"/>
    <property type="match status" value="1"/>
</dbReference>
<accession>A0A4Q1RHL5</accession>
<proteinExistence type="predicted"/>
<dbReference type="SUPFAM" id="SSF69360">
    <property type="entry name" value="Cell wall binding repeat"/>
    <property type="match status" value="4"/>
</dbReference>
<feature type="compositionally biased region" description="Polar residues" evidence="3">
    <location>
        <begin position="108"/>
        <end position="120"/>
    </location>
</feature>
<reference evidence="5 6" key="1">
    <citation type="submission" date="2019-01" db="EMBL/GenBank/DDBJ databases">
        <title>Blautia sp. nov. KGMB01111 isolated human feces.</title>
        <authorList>
            <person name="Park J.-E."/>
            <person name="Kim J.-S."/>
            <person name="Park S.-H."/>
        </authorList>
    </citation>
    <scope>NUCLEOTIDE SEQUENCE [LARGE SCALE GENOMIC DNA]</scope>
    <source>
        <strain evidence="5 6">KGMB01111</strain>
    </source>
</reference>
<sequence>MREEIHMKKQKVCALLCVAALSISSVTPAMAADLAETPQVEAGTEEQQEVVTDQANKEAPEGVSREEKTQEEVDQKTIEEPVPSGDESTAEITGDEQVVPEETVSGDGISNDTAPVTDQGTVEGDEEDGIPTDGWYTDENGNTYYYENGEKLQEVIVEIEDEDGSIYGYYFNEEGVMAVSGTTWISYYDEESQTWISGQIYADDNGHLYKGWNQYPGPGKAEYYGDDYIAYCEKFLQDGDVLYYFDESGYRVKNKTIIVNGIMYKADSNGALTVQDTSANTGWQMIDGSWYYYKDGEILKDTYATIRGTLYYFNSDGTMATGVFYDEKLGYNRLAEPSGKVVSATGWYQSPENKKWYWFDEKDVVTMASLKTINGKQFYFDEDGIMRTGSFWANYEDENGEWVSTVLFADQYGAVSKAPGWKQIDGIWYYVKGTGEAAANEIIDVKGKSYYFDENGIMQTGFISVWDGAHEYTYVADASGVLIKNQWVKKGIEWYYTDASGAVCTNQWLKNGMYYVGAKGVMAIGSEYIDGKWYVFDENGRKQATIGEKNGWQLIEGFWYYAANGEPYNGWLNHSYYLVNGKMITDRTVPAEHNSEQSCYLGSDGTVQTGWLYQYGSWHYAAKDAKTGDTVLVEDDWKKINGKWYYFDGIYMVENTLMKIGGQVSRFASGGAWQGYVNTTGWVSVGGEWYYINTDGTLNTEDKVINGHMYHFGGGTAMIRQNFFEDKDTGDLYWINQDGIIDTTPGWKQDRWGNWYYVKNGKLVTGTQTINGTTYDFFMGNGCMEANTYGRVGDTLFLYDKDGKRTPVSDGWYLNKETTGNVWYYFKDGKAYEGNIGQYYVEYGQMVCGITRSWTTDSTYVLYMYDDNGHLVTNRWIYRWGHWYYAGVTGKLYTGTCYVNGKAYLFNSEGEMVKEL</sequence>
<feature type="region of interest" description="Disordered" evidence="3">
    <location>
        <begin position="37"/>
        <end position="134"/>
    </location>
</feature>
<dbReference type="Pfam" id="PF19127">
    <property type="entry name" value="Choline_bind_3"/>
    <property type="match status" value="1"/>
</dbReference>
<protein>
    <recommendedName>
        <fullName evidence="7">N-acetylmuramoyl-L-alanine amidase family protein</fullName>
    </recommendedName>
</protein>
<evidence type="ECO:0000256" key="4">
    <source>
        <dbReference type="SAM" id="SignalP"/>
    </source>
</evidence>
<dbReference type="EMBL" id="SDKC01000001">
    <property type="protein sequence ID" value="RXS75176.1"/>
    <property type="molecule type" value="Genomic_DNA"/>
</dbReference>
<evidence type="ECO:0000313" key="5">
    <source>
        <dbReference type="EMBL" id="RXS75176.1"/>
    </source>
</evidence>
<dbReference type="Pfam" id="PF01473">
    <property type="entry name" value="Choline_bind_1"/>
    <property type="match status" value="6"/>
</dbReference>
<dbReference type="Proteomes" id="UP000290106">
    <property type="component" value="Unassembled WGS sequence"/>
</dbReference>
<evidence type="ECO:0000256" key="3">
    <source>
        <dbReference type="SAM" id="MobiDB-lite"/>
    </source>
</evidence>
<evidence type="ECO:0000256" key="1">
    <source>
        <dbReference type="ARBA" id="ARBA00022737"/>
    </source>
</evidence>
<feature type="chain" id="PRO_5020962348" description="N-acetylmuramoyl-L-alanine amidase family protein" evidence="4">
    <location>
        <begin position="32"/>
        <end position="916"/>
    </location>
</feature>
<feature type="repeat" description="Cell wall-binding" evidence="2">
    <location>
        <begin position="679"/>
        <end position="698"/>
    </location>
</feature>
<dbReference type="Gene3D" id="2.10.270.10">
    <property type="entry name" value="Cholin Binding"/>
    <property type="match status" value="8"/>
</dbReference>
<evidence type="ECO:0000256" key="2">
    <source>
        <dbReference type="PROSITE-ProRule" id="PRU00591"/>
    </source>
</evidence>
<organism evidence="5 6">
    <name type="scientific">Blautia faecicola</name>
    <dbReference type="NCBI Taxonomy" id="2509240"/>
    <lineage>
        <taxon>Bacteria</taxon>
        <taxon>Bacillati</taxon>
        <taxon>Bacillota</taxon>
        <taxon>Clostridia</taxon>
        <taxon>Lachnospirales</taxon>
        <taxon>Lachnospiraceae</taxon>
        <taxon>Blautia</taxon>
    </lineage>
</organism>
<keyword evidence="1" id="KW-0677">Repeat</keyword>